<proteinExistence type="predicted"/>
<dbReference type="Gene3D" id="1.10.287.630">
    <property type="entry name" value="Helix hairpin bin"/>
    <property type="match status" value="1"/>
</dbReference>
<evidence type="ECO:0000313" key="3">
    <source>
        <dbReference type="EMBL" id="KAI9152953.1"/>
    </source>
</evidence>
<dbReference type="GO" id="GO:0016020">
    <property type="term" value="C:membrane"/>
    <property type="evidence" value="ECO:0007669"/>
    <property type="project" value="UniProtKB-SubCell"/>
</dbReference>
<dbReference type="Proteomes" id="UP001064489">
    <property type="component" value="Chromosome 11"/>
</dbReference>
<dbReference type="GO" id="GO:0034220">
    <property type="term" value="P:monoatomic ion transmembrane transport"/>
    <property type="evidence" value="ECO:0007669"/>
    <property type="project" value="UniProtKB-KW"/>
</dbReference>
<evidence type="ECO:0000313" key="4">
    <source>
        <dbReference type="Proteomes" id="UP001064489"/>
    </source>
</evidence>
<reference evidence="3" key="1">
    <citation type="journal article" date="2022" name="Plant J.">
        <title>Strategies of tolerance reflected in two North American maple genomes.</title>
        <authorList>
            <person name="McEvoy S.L."/>
            <person name="Sezen U.U."/>
            <person name="Trouern-Trend A."/>
            <person name="McMahon S.M."/>
            <person name="Schaberg P.G."/>
            <person name="Yang J."/>
            <person name="Wegrzyn J.L."/>
            <person name="Swenson N.G."/>
        </authorList>
    </citation>
    <scope>NUCLEOTIDE SEQUENCE</scope>
    <source>
        <strain evidence="3">91603</strain>
    </source>
</reference>
<dbReference type="AlphaFoldDB" id="A0AAD5I5G5"/>
<name>A0AAD5I5G5_ACENE</name>
<evidence type="ECO:0000256" key="2">
    <source>
        <dbReference type="ARBA" id="ARBA00023303"/>
    </source>
</evidence>
<keyword evidence="1" id="KW-0406">Ion transport</keyword>
<keyword evidence="1" id="KW-1071">Ligand-gated ion channel</keyword>
<protein>
    <submittedName>
        <fullName evidence="3">Uncharacterized protein</fullName>
    </submittedName>
</protein>
<dbReference type="EMBL" id="JAJSOW010000108">
    <property type="protein sequence ID" value="KAI9152953.1"/>
    <property type="molecule type" value="Genomic_DNA"/>
</dbReference>
<keyword evidence="4" id="KW-1185">Reference proteome</keyword>
<accession>A0AAD5I5G5</accession>
<gene>
    <name evidence="3" type="ORF">LWI28_003517</name>
</gene>
<dbReference type="PANTHER" id="PTHR45651:SF50">
    <property type="entry name" value="CYCLIC NUCLEOTIDE-GATED ION CHANNEL 2"/>
    <property type="match status" value="1"/>
</dbReference>
<dbReference type="PANTHER" id="PTHR45651">
    <property type="entry name" value="CYCLIC NUCLEOTIDE-GATED ION CHANNEL 15-RELATED-RELATED"/>
    <property type="match status" value="1"/>
</dbReference>
<keyword evidence="1" id="KW-0813">Transport</keyword>
<comment type="caution">
    <text evidence="3">The sequence shown here is derived from an EMBL/GenBank/DDBJ whole genome shotgun (WGS) entry which is preliminary data.</text>
</comment>
<organism evidence="3 4">
    <name type="scientific">Acer negundo</name>
    <name type="common">Box elder</name>
    <dbReference type="NCBI Taxonomy" id="4023"/>
    <lineage>
        <taxon>Eukaryota</taxon>
        <taxon>Viridiplantae</taxon>
        <taxon>Streptophyta</taxon>
        <taxon>Embryophyta</taxon>
        <taxon>Tracheophyta</taxon>
        <taxon>Spermatophyta</taxon>
        <taxon>Magnoliopsida</taxon>
        <taxon>eudicotyledons</taxon>
        <taxon>Gunneridae</taxon>
        <taxon>Pentapetalae</taxon>
        <taxon>rosids</taxon>
        <taxon>malvids</taxon>
        <taxon>Sapindales</taxon>
        <taxon>Sapindaceae</taxon>
        <taxon>Hippocastanoideae</taxon>
        <taxon>Acereae</taxon>
        <taxon>Acer</taxon>
    </lineage>
</organism>
<keyword evidence="2" id="KW-0407">Ion channel</keyword>
<reference evidence="3" key="2">
    <citation type="submission" date="2023-02" db="EMBL/GenBank/DDBJ databases">
        <authorList>
            <person name="Swenson N.G."/>
            <person name="Wegrzyn J.L."/>
            <person name="Mcevoy S.L."/>
        </authorList>
    </citation>
    <scope>NUCLEOTIDE SEQUENCE</scope>
    <source>
        <strain evidence="3">91603</strain>
        <tissue evidence="3">Leaf</tissue>
    </source>
</reference>
<evidence type="ECO:0000256" key="1">
    <source>
        <dbReference type="ARBA" id="ARBA00023286"/>
    </source>
</evidence>
<dbReference type="GO" id="GO:0030552">
    <property type="term" value="F:cAMP binding"/>
    <property type="evidence" value="ECO:0007669"/>
    <property type="project" value="UniProtKB-KW"/>
</dbReference>
<sequence length="116" mass="13899">MAKKRKMQLGCRDMEWQMRHRQLPSRLRQRVCHFERQRWATMGGQDEMELIKELPEGLRRDIKRYLCLDLIKKSCLTAGIRIASTLGTRLPLTMIWMSIPYKDYRCHCRKSILASM</sequence>
<dbReference type="SUPFAM" id="SSF51206">
    <property type="entry name" value="cAMP-binding domain-like"/>
    <property type="match status" value="1"/>
</dbReference>
<dbReference type="InterPro" id="IPR018490">
    <property type="entry name" value="cNMP-bd_dom_sf"/>
</dbReference>